<evidence type="ECO:0000313" key="8">
    <source>
        <dbReference type="EMBL" id="KAK3049911.1"/>
    </source>
</evidence>
<feature type="transmembrane region" description="Helical" evidence="6">
    <location>
        <begin position="290"/>
        <end position="308"/>
    </location>
</feature>
<evidence type="ECO:0000256" key="6">
    <source>
        <dbReference type="SAM" id="Phobius"/>
    </source>
</evidence>
<dbReference type="Gene3D" id="1.20.1250.20">
    <property type="entry name" value="MFS general substrate transporter like domains"/>
    <property type="match status" value="1"/>
</dbReference>
<feature type="transmembrane region" description="Helical" evidence="6">
    <location>
        <begin position="134"/>
        <end position="154"/>
    </location>
</feature>
<evidence type="ECO:0000256" key="2">
    <source>
        <dbReference type="ARBA" id="ARBA00010992"/>
    </source>
</evidence>
<feature type="transmembrane region" description="Helical" evidence="6">
    <location>
        <begin position="323"/>
        <end position="347"/>
    </location>
</feature>
<protein>
    <recommendedName>
        <fullName evidence="7">Major facilitator superfamily (MFS) profile domain-containing protein</fullName>
    </recommendedName>
</protein>
<dbReference type="GO" id="GO:0016020">
    <property type="term" value="C:membrane"/>
    <property type="evidence" value="ECO:0007669"/>
    <property type="project" value="UniProtKB-SubCell"/>
</dbReference>
<evidence type="ECO:0000256" key="5">
    <source>
        <dbReference type="ARBA" id="ARBA00023136"/>
    </source>
</evidence>
<reference evidence="8" key="1">
    <citation type="submission" date="2023-04" db="EMBL/GenBank/DDBJ databases">
        <title>Black Yeasts Isolated from many extreme environments.</title>
        <authorList>
            <person name="Coleine C."/>
            <person name="Stajich J.E."/>
            <person name="Selbmann L."/>
        </authorList>
    </citation>
    <scope>NUCLEOTIDE SEQUENCE</scope>
    <source>
        <strain evidence="8">CCFEE 5312</strain>
    </source>
</reference>
<evidence type="ECO:0000259" key="7">
    <source>
        <dbReference type="PROSITE" id="PS50850"/>
    </source>
</evidence>
<dbReference type="PANTHER" id="PTHR48022:SF29">
    <property type="entry name" value="SUGAR TRANSPORTER, PUTATIVE (AFU_ORTHOLOGUE AFUA_6G14500)-RELATED"/>
    <property type="match status" value="1"/>
</dbReference>
<evidence type="ECO:0000256" key="3">
    <source>
        <dbReference type="ARBA" id="ARBA00022692"/>
    </source>
</evidence>
<comment type="caution">
    <text evidence="8">The sequence shown here is derived from an EMBL/GenBank/DDBJ whole genome shotgun (WGS) entry which is preliminary data.</text>
</comment>
<name>A0AAJ0D9X0_9PEZI</name>
<feature type="transmembrane region" description="Helical" evidence="6">
    <location>
        <begin position="40"/>
        <end position="65"/>
    </location>
</feature>
<feature type="transmembrane region" description="Helical" evidence="6">
    <location>
        <begin position="72"/>
        <end position="91"/>
    </location>
</feature>
<keyword evidence="9" id="KW-1185">Reference proteome</keyword>
<feature type="transmembrane region" description="Helical" evidence="6">
    <location>
        <begin position="359"/>
        <end position="377"/>
    </location>
</feature>
<feature type="transmembrane region" description="Helical" evidence="6">
    <location>
        <begin position="103"/>
        <end position="122"/>
    </location>
</feature>
<proteinExistence type="inferred from homology"/>
<feature type="transmembrane region" description="Helical" evidence="6">
    <location>
        <begin position="389"/>
        <end position="408"/>
    </location>
</feature>
<evidence type="ECO:0000313" key="9">
    <source>
        <dbReference type="Proteomes" id="UP001271007"/>
    </source>
</evidence>
<feature type="domain" description="Major facilitator superfamily (MFS) profile" evidence="7">
    <location>
        <begin position="1"/>
        <end position="412"/>
    </location>
</feature>
<organism evidence="8 9">
    <name type="scientific">Extremus antarcticus</name>
    <dbReference type="NCBI Taxonomy" id="702011"/>
    <lineage>
        <taxon>Eukaryota</taxon>
        <taxon>Fungi</taxon>
        <taxon>Dikarya</taxon>
        <taxon>Ascomycota</taxon>
        <taxon>Pezizomycotina</taxon>
        <taxon>Dothideomycetes</taxon>
        <taxon>Dothideomycetidae</taxon>
        <taxon>Mycosphaerellales</taxon>
        <taxon>Extremaceae</taxon>
        <taxon>Extremus</taxon>
    </lineage>
</organism>
<dbReference type="AlphaFoldDB" id="A0AAJ0D9X0"/>
<dbReference type="PROSITE" id="PS50850">
    <property type="entry name" value="MFS"/>
    <property type="match status" value="1"/>
</dbReference>
<evidence type="ECO:0000256" key="4">
    <source>
        <dbReference type="ARBA" id="ARBA00022989"/>
    </source>
</evidence>
<comment type="subcellular location">
    <subcellularLocation>
        <location evidence="1">Membrane</location>
        <topology evidence="1">Multi-pass membrane protein</topology>
    </subcellularLocation>
</comment>
<sequence>MLFPTCMGIEMTSVWDSQMINAVQFVDLWQEYFDNPGDHYAINGTIAASYGFGAILSVPFIPWFAQRFGRRWSIFAGSLIMITGACIQAASQNVAMYCVARGILGFGIAPCIVSGSALLGELGYPKERPILGSLFYSSYFIGALAAAGLVFGTSRINSEWSWRLPSLLQAVPSFLQVGLIFLVPGSPRYLISKDRREEAVEILVKYHGEGDRNNVIVQAEFAQMETTIKLEMENSKRSWMDVLRTKGNQKRILIGSLLVNQKINVGNVAWQLINATFFALIVNKFARRKMYLACTISLLCCYTGWTIANARYAVTDSLAAGKLVIFFVFLYSPCYNLGYNALTYTYLVEIFPYAVRSRGIAVFQFWGRTAGAFSTFVNPIGMGSAGWKYLLMYVCWLAFEIVCVYFLFPETKGRTLEELTFLFEGDDLKEKQTMAAEKQLFGAGDGNSVAEQMADKATEGAHTETHEVKS</sequence>
<accession>A0AAJ0D9X0</accession>
<dbReference type="InterPro" id="IPR036259">
    <property type="entry name" value="MFS_trans_sf"/>
</dbReference>
<comment type="similarity">
    <text evidence="2">Belongs to the major facilitator superfamily. Sugar transporter (TC 2.A.1.1) family.</text>
</comment>
<keyword evidence="5 6" id="KW-0472">Membrane</keyword>
<evidence type="ECO:0000256" key="1">
    <source>
        <dbReference type="ARBA" id="ARBA00004141"/>
    </source>
</evidence>
<keyword evidence="4 6" id="KW-1133">Transmembrane helix</keyword>
<dbReference type="Proteomes" id="UP001271007">
    <property type="component" value="Unassembled WGS sequence"/>
</dbReference>
<keyword evidence="3 6" id="KW-0812">Transmembrane</keyword>
<dbReference type="SUPFAM" id="SSF103473">
    <property type="entry name" value="MFS general substrate transporter"/>
    <property type="match status" value="1"/>
</dbReference>
<dbReference type="EMBL" id="JAWDJX010000036">
    <property type="protein sequence ID" value="KAK3049911.1"/>
    <property type="molecule type" value="Genomic_DNA"/>
</dbReference>
<dbReference type="GO" id="GO:0005351">
    <property type="term" value="F:carbohydrate:proton symporter activity"/>
    <property type="evidence" value="ECO:0007669"/>
    <property type="project" value="TreeGrafter"/>
</dbReference>
<gene>
    <name evidence="8" type="ORF">LTR09_008831</name>
</gene>
<dbReference type="InterPro" id="IPR050360">
    <property type="entry name" value="MFS_Sugar_Transporters"/>
</dbReference>
<dbReference type="Pfam" id="PF00083">
    <property type="entry name" value="Sugar_tr"/>
    <property type="match status" value="2"/>
</dbReference>
<dbReference type="PANTHER" id="PTHR48022">
    <property type="entry name" value="PLASTIDIC GLUCOSE TRANSPORTER 4"/>
    <property type="match status" value="1"/>
</dbReference>
<dbReference type="InterPro" id="IPR005828">
    <property type="entry name" value="MFS_sugar_transport-like"/>
</dbReference>
<feature type="transmembrane region" description="Helical" evidence="6">
    <location>
        <begin position="166"/>
        <end position="186"/>
    </location>
</feature>
<dbReference type="InterPro" id="IPR020846">
    <property type="entry name" value="MFS_dom"/>
</dbReference>